<dbReference type="InterPro" id="IPR036291">
    <property type="entry name" value="NAD(P)-bd_dom_sf"/>
</dbReference>
<sequence length="525" mass="57227">MPAAGEKPAPEPDMYASLGVSKTATNTEIRRAYRNLITKEHPDKGGDAVKFKRIQRAYDVLSDPEKRSHYDATGEVERSVEEELLETFGGGAFRDTGRDRARMEKESLADAIVSQEKQKKESHTSGFEAWMRARGESLQTYGVDEVIERNGVVKGSYDEVQLPKIRAFNVMYKQPSMTKPAEAFEVKSTPLPPTLEWGQVLINVKAASIGPGDIHPLFASSMDPATTEAMRRPPFVAGSSMIATVLKTGAGIKQLNEGDWVVPHKPGSEFGAWASIAVVREKDLIKIPTDLMPLEYAAMHRELCVAYRLLEDHGDLKPGDAVILNGATGAIGGCVIQLCAMLKLRAIAVVRRHETGPASDPVKVEKRLKALGAAEVLAEDDAKMGASGLKLELEKQKFFAKPKLALDCVGGVSASRLAETLQDGCELVCFGCVTGKAVTVPWTGLVGRGLVVRGFSLRKWMAANKKKVPKMLETLAKLVNADKIRIDFTEYELSSEFTEAMEHALEPGKGTKVLLRVNDVGSTYT</sequence>
<name>C1FHQ9_MICCC</name>
<dbReference type="InterPro" id="IPR036869">
    <property type="entry name" value="J_dom_sf"/>
</dbReference>
<evidence type="ECO:0000256" key="7">
    <source>
        <dbReference type="ARBA" id="ARBA00023002"/>
    </source>
</evidence>
<evidence type="ECO:0000256" key="13">
    <source>
        <dbReference type="SAM" id="MobiDB-lite"/>
    </source>
</evidence>
<dbReference type="Proteomes" id="UP000002009">
    <property type="component" value="Chromosome 10"/>
</dbReference>
<evidence type="ECO:0000256" key="2">
    <source>
        <dbReference type="ARBA" id="ARBA00010371"/>
    </source>
</evidence>
<evidence type="ECO:0000313" key="15">
    <source>
        <dbReference type="EMBL" id="ACO70144.1"/>
    </source>
</evidence>
<dbReference type="SUPFAM" id="SSF50129">
    <property type="entry name" value="GroES-like"/>
    <property type="match status" value="1"/>
</dbReference>
<dbReference type="SUPFAM" id="SSF46565">
    <property type="entry name" value="Chaperone J-domain"/>
    <property type="match status" value="1"/>
</dbReference>
<evidence type="ECO:0000256" key="4">
    <source>
        <dbReference type="ARBA" id="ARBA00022832"/>
    </source>
</evidence>
<dbReference type="Pfam" id="PF00226">
    <property type="entry name" value="DnaJ"/>
    <property type="match status" value="1"/>
</dbReference>
<dbReference type="CDD" id="cd08290">
    <property type="entry name" value="ETR"/>
    <property type="match status" value="1"/>
</dbReference>
<evidence type="ECO:0000256" key="8">
    <source>
        <dbReference type="ARBA" id="ARBA00023098"/>
    </source>
</evidence>
<dbReference type="InterPro" id="IPR020843">
    <property type="entry name" value="ER"/>
</dbReference>
<dbReference type="CDD" id="cd06257">
    <property type="entry name" value="DnaJ"/>
    <property type="match status" value="1"/>
</dbReference>
<dbReference type="Gene3D" id="3.40.50.720">
    <property type="entry name" value="NAD(P)-binding Rossmann-like Domain"/>
    <property type="match status" value="1"/>
</dbReference>
<evidence type="ECO:0000259" key="14">
    <source>
        <dbReference type="PROSITE" id="PS50076"/>
    </source>
</evidence>
<dbReference type="SMART" id="SM00829">
    <property type="entry name" value="PKS_ER"/>
    <property type="match status" value="1"/>
</dbReference>
<dbReference type="PROSITE" id="PS00636">
    <property type="entry name" value="DNAJ_1"/>
    <property type="match status" value="1"/>
</dbReference>
<proteinExistence type="inferred from homology"/>
<reference evidence="15 16" key="1">
    <citation type="journal article" date="2009" name="Science">
        <title>Green evolution and dynamic adaptations revealed by genomes of the marine picoeukaryotes Micromonas.</title>
        <authorList>
            <person name="Worden A.Z."/>
            <person name="Lee J.H."/>
            <person name="Mock T."/>
            <person name="Rouze P."/>
            <person name="Simmons M.P."/>
            <person name="Aerts A.L."/>
            <person name="Allen A.E."/>
            <person name="Cuvelier M.L."/>
            <person name="Derelle E."/>
            <person name="Everett M.V."/>
            <person name="Foulon E."/>
            <person name="Grimwood J."/>
            <person name="Gundlach H."/>
            <person name="Henrissat B."/>
            <person name="Napoli C."/>
            <person name="McDonald S.M."/>
            <person name="Parker M.S."/>
            <person name="Rombauts S."/>
            <person name="Salamov A."/>
            <person name="Von Dassow P."/>
            <person name="Badger J.H."/>
            <person name="Coutinho P.M."/>
            <person name="Demir E."/>
            <person name="Dubchak I."/>
            <person name="Gentemann C."/>
            <person name="Eikrem W."/>
            <person name="Gready J.E."/>
            <person name="John U."/>
            <person name="Lanier W."/>
            <person name="Lindquist E.A."/>
            <person name="Lucas S."/>
            <person name="Mayer K.F."/>
            <person name="Moreau H."/>
            <person name="Not F."/>
            <person name="Otillar R."/>
            <person name="Panaud O."/>
            <person name="Pangilinan J."/>
            <person name="Paulsen I."/>
            <person name="Piegu B."/>
            <person name="Poliakov A."/>
            <person name="Robbens S."/>
            <person name="Schmutz J."/>
            <person name="Toulza E."/>
            <person name="Wyss T."/>
            <person name="Zelensky A."/>
            <person name="Zhou K."/>
            <person name="Armbrust E.V."/>
            <person name="Bhattacharya D."/>
            <person name="Goodenough U.W."/>
            <person name="Van de Peer Y."/>
            <person name="Grigoriev I.V."/>
        </authorList>
    </citation>
    <scope>NUCLEOTIDE SEQUENCE [LARGE SCALE GENOMIC DNA]</scope>
    <source>
        <strain evidence="16">RCC299 / NOUM17</strain>
    </source>
</reference>
<dbReference type="SUPFAM" id="SSF51735">
    <property type="entry name" value="NAD(P)-binding Rossmann-fold domains"/>
    <property type="match status" value="1"/>
</dbReference>
<dbReference type="eggNOG" id="KOG0715">
    <property type="taxonomic scope" value="Eukaryota"/>
</dbReference>
<dbReference type="Gene3D" id="3.90.180.10">
    <property type="entry name" value="Medium-chain alcohol dehydrogenases, catalytic domain"/>
    <property type="match status" value="1"/>
</dbReference>
<keyword evidence="10" id="KW-0275">Fatty acid biosynthesis</keyword>
<dbReference type="OMA" id="WDRTAAW"/>
<dbReference type="SMART" id="SM00271">
    <property type="entry name" value="DnaJ"/>
    <property type="match status" value="1"/>
</dbReference>
<dbReference type="EMBL" id="CP001576">
    <property type="protein sequence ID" value="ACO70144.1"/>
    <property type="molecule type" value="Genomic_DNA"/>
</dbReference>
<feature type="region of interest" description="Disordered" evidence="13">
    <location>
        <begin position="1"/>
        <end position="20"/>
    </location>
</feature>
<dbReference type="InterPro" id="IPR018253">
    <property type="entry name" value="DnaJ_domain_CS"/>
</dbReference>
<evidence type="ECO:0000256" key="9">
    <source>
        <dbReference type="ARBA" id="ARBA00023128"/>
    </source>
</evidence>
<evidence type="ECO:0000256" key="1">
    <source>
        <dbReference type="ARBA" id="ARBA00004173"/>
    </source>
</evidence>
<dbReference type="GO" id="GO:0005739">
    <property type="term" value="C:mitochondrion"/>
    <property type="evidence" value="ECO:0007669"/>
    <property type="project" value="UniProtKB-SubCell"/>
</dbReference>
<dbReference type="InterPro" id="IPR051034">
    <property type="entry name" value="Mito_Enoyl-ACP_Reductase"/>
</dbReference>
<keyword evidence="8" id="KW-0443">Lipid metabolism</keyword>
<dbReference type="OrthoDB" id="445556at2759"/>
<comment type="similarity">
    <text evidence="2">Belongs to the zinc-containing alcohol dehydrogenase family. Quinone oxidoreductase subfamily.</text>
</comment>
<dbReference type="KEGG" id="mis:MICPUN_102855"/>
<evidence type="ECO:0000256" key="6">
    <source>
        <dbReference type="ARBA" id="ARBA00022946"/>
    </source>
</evidence>
<dbReference type="Pfam" id="PF08240">
    <property type="entry name" value="ADH_N"/>
    <property type="match status" value="1"/>
</dbReference>
<organism evidence="15 16">
    <name type="scientific">Micromonas commoda (strain RCC299 / NOUM17 / CCMP2709)</name>
    <name type="common">Picoplanktonic green alga</name>
    <dbReference type="NCBI Taxonomy" id="296587"/>
    <lineage>
        <taxon>Eukaryota</taxon>
        <taxon>Viridiplantae</taxon>
        <taxon>Chlorophyta</taxon>
        <taxon>Mamiellophyceae</taxon>
        <taxon>Mamiellales</taxon>
        <taxon>Mamiellaceae</taxon>
        <taxon>Micromonas</taxon>
    </lineage>
</organism>
<dbReference type="STRING" id="296587.C1FHQ9"/>
<evidence type="ECO:0000256" key="11">
    <source>
        <dbReference type="ARBA" id="ARBA00038963"/>
    </source>
</evidence>
<protein>
    <recommendedName>
        <fullName evidence="11">enoyl-[acyl-carrier-protein] reductase</fullName>
        <ecNumber evidence="11">1.3.1.104</ecNumber>
    </recommendedName>
</protein>
<dbReference type="PANTHER" id="PTHR43981:SF2">
    <property type="entry name" value="ENOYL-[ACYL-CARRIER-PROTEIN] REDUCTASE, MITOCHONDRIAL"/>
    <property type="match status" value="1"/>
</dbReference>
<dbReference type="eggNOG" id="KOG0025">
    <property type="taxonomic scope" value="Eukaryota"/>
</dbReference>
<evidence type="ECO:0000313" key="16">
    <source>
        <dbReference type="Proteomes" id="UP000002009"/>
    </source>
</evidence>
<dbReference type="InParanoid" id="C1FHQ9"/>
<dbReference type="InterPro" id="IPR011032">
    <property type="entry name" value="GroES-like_sf"/>
</dbReference>
<dbReference type="AlphaFoldDB" id="C1FHQ9"/>
<comment type="subcellular location">
    <subcellularLocation>
        <location evidence="1">Mitochondrion</location>
    </subcellularLocation>
</comment>
<evidence type="ECO:0000256" key="10">
    <source>
        <dbReference type="ARBA" id="ARBA00023160"/>
    </source>
</evidence>
<feature type="domain" description="J" evidence="14">
    <location>
        <begin position="13"/>
        <end position="74"/>
    </location>
</feature>
<evidence type="ECO:0000256" key="3">
    <source>
        <dbReference type="ARBA" id="ARBA00022516"/>
    </source>
</evidence>
<keyword evidence="6" id="KW-0809">Transit peptide</keyword>
<comment type="catalytic activity">
    <reaction evidence="12">
        <text>a 2,3-saturated acyl-[ACP] + NADP(+) = a (2E)-enoyl-[ACP] + NADPH + H(+)</text>
        <dbReference type="Rhea" id="RHEA:22564"/>
        <dbReference type="Rhea" id="RHEA-COMP:9925"/>
        <dbReference type="Rhea" id="RHEA-COMP:9926"/>
        <dbReference type="ChEBI" id="CHEBI:15378"/>
        <dbReference type="ChEBI" id="CHEBI:57783"/>
        <dbReference type="ChEBI" id="CHEBI:58349"/>
        <dbReference type="ChEBI" id="CHEBI:78784"/>
        <dbReference type="ChEBI" id="CHEBI:78785"/>
        <dbReference type="EC" id="1.3.1.104"/>
    </reaction>
</comment>
<dbReference type="GO" id="GO:0006633">
    <property type="term" value="P:fatty acid biosynthetic process"/>
    <property type="evidence" value="ECO:0007669"/>
    <property type="project" value="UniProtKB-KW"/>
</dbReference>
<keyword evidence="3" id="KW-0444">Lipid biosynthesis</keyword>
<dbReference type="RefSeq" id="XP_002508886.1">
    <property type="nucleotide sequence ID" value="XM_002508840.1"/>
</dbReference>
<dbReference type="Gene3D" id="1.10.287.110">
    <property type="entry name" value="DnaJ domain"/>
    <property type="match status" value="1"/>
</dbReference>
<dbReference type="InterPro" id="IPR001623">
    <property type="entry name" value="DnaJ_domain"/>
</dbReference>
<keyword evidence="7" id="KW-0560">Oxidoreductase</keyword>
<dbReference type="EC" id="1.3.1.104" evidence="11"/>
<evidence type="ECO:0000256" key="12">
    <source>
        <dbReference type="ARBA" id="ARBA00048843"/>
    </source>
</evidence>
<dbReference type="PANTHER" id="PTHR43981">
    <property type="entry name" value="ENOYL-[ACYL-CARRIER-PROTEIN] REDUCTASE, MITOCHONDRIAL"/>
    <property type="match status" value="1"/>
</dbReference>
<evidence type="ECO:0000256" key="5">
    <source>
        <dbReference type="ARBA" id="ARBA00022857"/>
    </source>
</evidence>
<dbReference type="GeneID" id="8246883"/>
<dbReference type="PRINTS" id="PR00625">
    <property type="entry name" value="JDOMAIN"/>
</dbReference>
<dbReference type="PROSITE" id="PS50076">
    <property type="entry name" value="DNAJ_2"/>
    <property type="match status" value="1"/>
</dbReference>
<gene>
    <name evidence="15" type="ORF">MICPUN_102855</name>
</gene>
<dbReference type="InterPro" id="IPR013154">
    <property type="entry name" value="ADH-like_N"/>
</dbReference>
<keyword evidence="4" id="KW-0276">Fatty acid metabolism</keyword>
<keyword evidence="5" id="KW-0521">NADP</keyword>
<accession>C1FHQ9</accession>
<dbReference type="GO" id="GO:0141148">
    <property type="term" value="F:enoyl-[acyl-carrier-protein] reductase (NADPH) activity"/>
    <property type="evidence" value="ECO:0007669"/>
    <property type="project" value="UniProtKB-EC"/>
</dbReference>
<keyword evidence="9" id="KW-0496">Mitochondrion</keyword>
<keyword evidence="16" id="KW-1185">Reference proteome</keyword>